<dbReference type="EMBL" id="JAEQMG010000035">
    <property type="protein sequence ID" value="MBK6087490.1"/>
    <property type="molecule type" value="Genomic_DNA"/>
</dbReference>
<dbReference type="Gene3D" id="2.60.40.680">
    <property type="match status" value="1"/>
</dbReference>
<evidence type="ECO:0000256" key="2">
    <source>
        <dbReference type="ARBA" id="ARBA00022525"/>
    </source>
</evidence>
<dbReference type="InterPro" id="IPR036439">
    <property type="entry name" value="Dockerin_dom_sf"/>
</dbReference>
<dbReference type="InterPro" id="IPR002105">
    <property type="entry name" value="Dockerin_1_rpt"/>
</dbReference>
<dbReference type="PROSITE" id="PS51257">
    <property type="entry name" value="PROKAR_LIPOPROTEIN"/>
    <property type="match status" value="1"/>
</dbReference>
<feature type="domain" description="Dockerin" evidence="4">
    <location>
        <begin position="1535"/>
        <end position="1600"/>
    </location>
</feature>
<dbReference type="InterPro" id="IPR032675">
    <property type="entry name" value="LRR_dom_sf"/>
</dbReference>
<dbReference type="SUPFAM" id="SSF63446">
    <property type="entry name" value="Type I dockerin domain"/>
    <property type="match status" value="1"/>
</dbReference>
<dbReference type="GO" id="GO:0030246">
    <property type="term" value="F:carbohydrate binding"/>
    <property type="evidence" value="ECO:0007669"/>
    <property type="project" value="InterPro"/>
</dbReference>
<dbReference type="CDD" id="cd14256">
    <property type="entry name" value="Dockerin_I"/>
    <property type="match status" value="1"/>
</dbReference>
<dbReference type="GO" id="GO:0005576">
    <property type="term" value="C:extracellular region"/>
    <property type="evidence" value="ECO:0007669"/>
    <property type="project" value="UniProtKB-SubCell"/>
</dbReference>
<dbReference type="Proteomes" id="UP000633365">
    <property type="component" value="Unassembled WGS sequence"/>
</dbReference>
<dbReference type="GO" id="GO:0000272">
    <property type="term" value="P:polysaccharide catabolic process"/>
    <property type="evidence" value="ECO:0007669"/>
    <property type="project" value="InterPro"/>
</dbReference>
<comment type="caution">
    <text evidence="5">The sequence shown here is derived from an EMBL/GenBank/DDBJ whole genome shotgun (WGS) entry which is preliminary data.</text>
</comment>
<dbReference type="Pfam" id="PF00404">
    <property type="entry name" value="Dockerin_1"/>
    <property type="match status" value="1"/>
</dbReference>
<proteinExistence type="predicted"/>
<dbReference type="InterPro" id="IPR018247">
    <property type="entry name" value="EF_Hand_1_Ca_BS"/>
</dbReference>
<dbReference type="Gene3D" id="1.20.50.40">
    <property type="match status" value="1"/>
</dbReference>
<sequence length="1600" mass="176545">MKRILSLLLVFVITIGCFSGTIVSVNAITDYTTGETEDGIGYSIDNETDELTVTYADFSTTDLVIPAYIDGHPVTAIGDNLLNDTPNPNLKSVVIPDTVKRIGFYAFGNCINLESVVMSENIEYVEDYAFMNTALTNNTDKWVDGSLYMGKFLYGVSPDYSGEFVVKDGTRVIGNYCFGGNNRYGCQKITKIIIPDTVIQIGLFAFYNCKRLTSIDIPSSVRYIGNFAFGNCSNLSTINIDTSKLTYVGETIVSNTPFYYNEANWQDDVLYLGTAALCGKNTISDLKIKEGTEIVADYAFACNDNIVSVSLPSSLRIICQLAFDDLHSLSAIELPDGLEYIANNAFDGCDQLTELDIPESVNYIGLFAFNRTDKLEKLIIRNPECTIINNHEEYAGGAYSVNPNTTVYGEDGSTAETFANNNGVNFVTLFSESGTTGSRCAWTFDNVSGTLTIRNTSTYYDSISNYSYGKAPWFSFRESIKTVIVEGRVSSVGANAFAGCNSLEYVYMPEVNKVGDSAFEGCASLKSVELSSKNNSGASIGKNAFSFCTSLTKIVIPFSSVTIGEKAFYYCENLNTLGIYNYLTIGDNAFSYCSNLSSIYMLNNGGSFSGTISNNAFTGVKADVYCYLSNTSYLQKSRFGGEFTYPTDTSGLLGYNAYWNYDQSNEILTISGTGKLFEYTSGADLPWMKQNYSSSRSFGSDIKKIIIEDGITEIPSYSFEYMGNVESVSLPNTLLRLEPNAFNDCESLTEITLPASLEYVGGRYYWYRCPNLNDVYYIGTEEEWNEIYDLTNSNSSYRITPHFLVYHPATQSCSAAGYPAHYEFDGTENHTFYDINKVAIPTPEPSKLDHHFNGYWTKDATSHWHTCTLCGTAISDKAEHVYDNACDEICNICGYIRTIEHDYSAYYAFDDNSHWRYCTVCGDKTDMGTHDWDDGEVTKEPTCTDTGIRTYTCSVCHKTKTETIEATGHTPVIDEAKAPTCTETGLTEGSHCSVCSTVITAQEIIPATGHTSVIDAAKAPTCTKTGLTEGSHCSVCSEVLVAQEIIPVLGHDWSTGIITFSPDGKTANAFRVCKRDHDHTETVACLVTNEVENPATCTEDGKTKYSALAVFSDGTELSDSLILTDIKATGHHYESSVTPPTCTKGGFTTYTCSVCGDSYDDDFVVALEHDWDEGKVTKEPTCTEQGVKTFTCKRDNTHTYTEPINALRHSYESVVTPPTCTERGYTTHTCSRCSDSYVDSYVKALGHDWDEGKVTKEPTCTEQGVRTYTCKHDNTHTYTEPINALGHNYESVVTPPTCTEKGYTTHTCSRCNDSYVDSYVNANGHSWNEGVITTEPDCTHNGVKTFTCSECGETREEVVESPGHQWDEGTVTKEPTYHETGEMTYTCSVCKATRTEILPCLEKRGSFVVSNETVRAGDEVQVKIYIDKNPGITALSIDVAFPDELTLTEIRYTDLLSSKPSNSKDYKSPLTISWLSTSSADEDGTGLFATLTFTADINAEATDYTVRISYKADNIVDSTLDNIPFDIENGTVSVQRPTPGDVNRDGAINMKDIVLTQQFINHWDVHIVERAADVNDDGDINMKDLVILQQYINGWEVELK</sequence>
<dbReference type="Pfam" id="PF13306">
    <property type="entry name" value="LRR_5"/>
    <property type="match status" value="4"/>
</dbReference>
<evidence type="ECO:0000256" key="3">
    <source>
        <dbReference type="ARBA" id="ARBA00022737"/>
    </source>
</evidence>
<comment type="subcellular location">
    <subcellularLocation>
        <location evidence="1">Secreted</location>
    </subcellularLocation>
</comment>
<accession>A0A934TZC5</accession>
<keyword evidence="3" id="KW-0677">Repeat</keyword>
<evidence type="ECO:0000256" key="1">
    <source>
        <dbReference type="ARBA" id="ARBA00004613"/>
    </source>
</evidence>
<name>A0A934TZC5_9FIRM</name>
<dbReference type="PANTHER" id="PTHR45661:SF3">
    <property type="entry name" value="IG-LIKE DOMAIN-CONTAINING PROTEIN"/>
    <property type="match status" value="1"/>
</dbReference>
<dbReference type="Gene3D" id="3.80.10.10">
    <property type="entry name" value="Ribonuclease Inhibitor"/>
    <property type="match status" value="6"/>
</dbReference>
<dbReference type="GO" id="GO:0004553">
    <property type="term" value="F:hydrolase activity, hydrolyzing O-glycosyl compounds"/>
    <property type="evidence" value="ECO:0007669"/>
    <property type="project" value="InterPro"/>
</dbReference>
<protein>
    <submittedName>
        <fullName evidence="5">Leucine-rich repeat protein</fullName>
    </submittedName>
</protein>
<evidence type="ECO:0000313" key="6">
    <source>
        <dbReference type="Proteomes" id="UP000633365"/>
    </source>
</evidence>
<dbReference type="SUPFAM" id="SSF52058">
    <property type="entry name" value="L domain-like"/>
    <property type="match status" value="2"/>
</dbReference>
<dbReference type="Pfam" id="PF00963">
    <property type="entry name" value="Cohesin"/>
    <property type="match status" value="1"/>
</dbReference>
<dbReference type="InterPro" id="IPR053139">
    <property type="entry name" value="Surface_bspA-like"/>
</dbReference>
<dbReference type="Gene3D" id="1.10.1330.10">
    <property type="entry name" value="Dockerin domain"/>
    <property type="match status" value="1"/>
</dbReference>
<dbReference type="PANTHER" id="PTHR45661">
    <property type="entry name" value="SURFACE ANTIGEN"/>
    <property type="match status" value="1"/>
</dbReference>
<keyword evidence="6" id="KW-1185">Reference proteome</keyword>
<dbReference type="InterPro" id="IPR002102">
    <property type="entry name" value="Cohesin_dom"/>
</dbReference>
<keyword evidence="2" id="KW-0964">Secreted</keyword>
<dbReference type="PROSITE" id="PS00018">
    <property type="entry name" value="EF_HAND_1"/>
    <property type="match status" value="1"/>
</dbReference>
<organism evidence="5 6">
    <name type="scientific">Ruminococcus difficilis</name>
    <dbReference type="NCBI Taxonomy" id="2763069"/>
    <lineage>
        <taxon>Bacteria</taxon>
        <taxon>Bacillati</taxon>
        <taxon>Bacillota</taxon>
        <taxon>Clostridia</taxon>
        <taxon>Eubacteriales</taxon>
        <taxon>Oscillospiraceae</taxon>
        <taxon>Ruminococcus</taxon>
    </lineage>
</organism>
<dbReference type="PROSITE" id="PS51766">
    <property type="entry name" value="DOCKERIN"/>
    <property type="match status" value="1"/>
</dbReference>
<dbReference type="SUPFAM" id="SSF49384">
    <property type="entry name" value="Carbohydrate-binding domain"/>
    <property type="match status" value="1"/>
</dbReference>
<dbReference type="RefSeq" id="WP_201426792.1">
    <property type="nucleotide sequence ID" value="NZ_JAEQMG010000035.1"/>
</dbReference>
<dbReference type="InterPro" id="IPR026906">
    <property type="entry name" value="LRR_5"/>
</dbReference>
<dbReference type="InterPro" id="IPR016134">
    <property type="entry name" value="Dockerin_dom"/>
</dbReference>
<gene>
    <name evidence="5" type="ORF">JKK62_02295</name>
</gene>
<evidence type="ECO:0000313" key="5">
    <source>
        <dbReference type="EMBL" id="MBK6087490.1"/>
    </source>
</evidence>
<evidence type="ECO:0000259" key="4">
    <source>
        <dbReference type="PROSITE" id="PS51766"/>
    </source>
</evidence>
<dbReference type="InterPro" id="IPR008965">
    <property type="entry name" value="CBM2/CBM3_carb-bd_dom_sf"/>
</dbReference>
<reference evidence="5" key="1">
    <citation type="submission" date="2021-01" db="EMBL/GenBank/DDBJ databases">
        <title>Genome public.</title>
        <authorList>
            <person name="Liu C."/>
            <person name="Sun Q."/>
        </authorList>
    </citation>
    <scope>NUCLEOTIDE SEQUENCE</scope>
    <source>
        <strain evidence="5">M6</strain>
    </source>
</reference>